<gene>
    <name evidence="4" type="ORF">EKE94_01630</name>
</gene>
<evidence type="ECO:0000256" key="1">
    <source>
        <dbReference type="ARBA" id="ARBA00023125"/>
    </source>
</evidence>
<evidence type="ECO:0000259" key="3">
    <source>
        <dbReference type="PROSITE" id="PS50977"/>
    </source>
</evidence>
<evidence type="ECO:0000313" key="4">
    <source>
        <dbReference type="EMBL" id="RVV99415.1"/>
    </source>
</evidence>
<dbReference type="RefSeq" id="WP_127904857.1">
    <property type="nucleotide sequence ID" value="NZ_RQXX01000001.1"/>
</dbReference>
<reference evidence="4 5" key="1">
    <citation type="submission" date="2018-11" db="EMBL/GenBank/DDBJ databases">
        <title>Mesobaculum littorinae gen. nov., sp. nov., isolated from Littorina scabra that represents a novel genus of the order Rhodobacteraceae.</title>
        <authorList>
            <person name="Li F."/>
        </authorList>
    </citation>
    <scope>NUCLEOTIDE SEQUENCE [LARGE SCALE GENOMIC DNA]</scope>
    <source>
        <strain evidence="4 5">M0103</strain>
    </source>
</reference>
<sequence>MTLTPTKLSKSEKTRQAILEAAQTLFYEKGYDGASVRQIAEAVPIDPAMIMRYFGSKEGLFSAAALVDLRLPDLGSIPRDLAGKGLVRHFLMLWEGDRSGIGLPILLRSAVSNQNVADKIHEVFEEQVVPAISGLVPEGEEDSCAGLIVSQLFGLALCRYILRLSPVAEMTEQEIVERIGAVIQFHLDAARDTAGSNRP</sequence>
<dbReference type="PRINTS" id="PR00455">
    <property type="entry name" value="HTHTETR"/>
</dbReference>
<dbReference type="Proteomes" id="UP000285908">
    <property type="component" value="Unassembled WGS sequence"/>
</dbReference>
<evidence type="ECO:0000313" key="5">
    <source>
        <dbReference type="Proteomes" id="UP000285908"/>
    </source>
</evidence>
<dbReference type="EMBL" id="RQXX01000001">
    <property type="protein sequence ID" value="RVV99415.1"/>
    <property type="molecule type" value="Genomic_DNA"/>
</dbReference>
<dbReference type="SUPFAM" id="SSF46689">
    <property type="entry name" value="Homeodomain-like"/>
    <property type="match status" value="1"/>
</dbReference>
<dbReference type="InterPro" id="IPR036271">
    <property type="entry name" value="Tet_transcr_reg_TetR-rel_C_sf"/>
</dbReference>
<dbReference type="InterPro" id="IPR009057">
    <property type="entry name" value="Homeodomain-like_sf"/>
</dbReference>
<dbReference type="GO" id="GO:0003700">
    <property type="term" value="F:DNA-binding transcription factor activity"/>
    <property type="evidence" value="ECO:0007669"/>
    <property type="project" value="TreeGrafter"/>
</dbReference>
<dbReference type="PANTHER" id="PTHR30055">
    <property type="entry name" value="HTH-TYPE TRANSCRIPTIONAL REGULATOR RUTR"/>
    <property type="match status" value="1"/>
</dbReference>
<feature type="domain" description="HTH tetR-type" evidence="3">
    <location>
        <begin position="12"/>
        <end position="72"/>
    </location>
</feature>
<evidence type="ECO:0000256" key="2">
    <source>
        <dbReference type="PROSITE-ProRule" id="PRU00335"/>
    </source>
</evidence>
<dbReference type="PROSITE" id="PS50977">
    <property type="entry name" value="HTH_TETR_2"/>
    <property type="match status" value="1"/>
</dbReference>
<dbReference type="InterPro" id="IPR041678">
    <property type="entry name" value="TetR_C_16"/>
</dbReference>
<dbReference type="OrthoDB" id="9779746at2"/>
<dbReference type="SUPFAM" id="SSF48498">
    <property type="entry name" value="Tetracyclin repressor-like, C-terminal domain"/>
    <property type="match status" value="1"/>
</dbReference>
<dbReference type="Pfam" id="PF00440">
    <property type="entry name" value="TetR_N"/>
    <property type="match status" value="1"/>
</dbReference>
<name>A0A438ALD6_9RHOB</name>
<dbReference type="Gene3D" id="1.10.10.60">
    <property type="entry name" value="Homeodomain-like"/>
    <property type="match status" value="1"/>
</dbReference>
<dbReference type="InterPro" id="IPR050109">
    <property type="entry name" value="HTH-type_TetR-like_transc_reg"/>
</dbReference>
<dbReference type="InterPro" id="IPR001647">
    <property type="entry name" value="HTH_TetR"/>
</dbReference>
<dbReference type="GO" id="GO:0000976">
    <property type="term" value="F:transcription cis-regulatory region binding"/>
    <property type="evidence" value="ECO:0007669"/>
    <property type="project" value="TreeGrafter"/>
</dbReference>
<dbReference type="AlphaFoldDB" id="A0A438ALD6"/>
<protein>
    <submittedName>
        <fullName evidence="4">TetR/AcrR family transcriptional regulator</fullName>
    </submittedName>
</protein>
<keyword evidence="1 2" id="KW-0238">DNA-binding</keyword>
<comment type="caution">
    <text evidence="4">The sequence shown here is derived from an EMBL/GenBank/DDBJ whole genome shotgun (WGS) entry which is preliminary data.</text>
</comment>
<keyword evidence="5" id="KW-1185">Reference proteome</keyword>
<feature type="DNA-binding region" description="H-T-H motif" evidence="2">
    <location>
        <begin position="35"/>
        <end position="54"/>
    </location>
</feature>
<dbReference type="Gene3D" id="1.10.357.10">
    <property type="entry name" value="Tetracycline Repressor, domain 2"/>
    <property type="match status" value="1"/>
</dbReference>
<organism evidence="4 5">
    <name type="scientific">Mesobaculum littorinae</name>
    <dbReference type="NCBI Taxonomy" id="2486419"/>
    <lineage>
        <taxon>Bacteria</taxon>
        <taxon>Pseudomonadati</taxon>
        <taxon>Pseudomonadota</taxon>
        <taxon>Alphaproteobacteria</taxon>
        <taxon>Rhodobacterales</taxon>
        <taxon>Roseobacteraceae</taxon>
        <taxon>Mesobaculum</taxon>
    </lineage>
</organism>
<accession>A0A438ALD6</accession>
<dbReference type="PANTHER" id="PTHR30055:SF235">
    <property type="entry name" value="TRANSCRIPTIONAL REGULATORY PROTEIN"/>
    <property type="match status" value="1"/>
</dbReference>
<proteinExistence type="predicted"/>
<dbReference type="Pfam" id="PF17920">
    <property type="entry name" value="TetR_C_16"/>
    <property type="match status" value="1"/>
</dbReference>